<reference evidence="1" key="1">
    <citation type="submission" date="2020-05" db="EMBL/GenBank/DDBJ databases">
        <title>Mycena genomes resolve the evolution of fungal bioluminescence.</title>
        <authorList>
            <person name="Tsai I.J."/>
        </authorList>
    </citation>
    <scope>NUCLEOTIDE SEQUENCE</scope>
    <source>
        <strain evidence="1">CCC161011</strain>
    </source>
</reference>
<gene>
    <name evidence="1" type="ORF">MVEN_00767700</name>
</gene>
<organism evidence="1 2">
    <name type="scientific">Mycena venus</name>
    <dbReference type="NCBI Taxonomy" id="2733690"/>
    <lineage>
        <taxon>Eukaryota</taxon>
        <taxon>Fungi</taxon>
        <taxon>Dikarya</taxon>
        <taxon>Basidiomycota</taxon>
        <taxon>Agaricomycotina</taxon>
        <taxon>Agaricomycetes</taxon>
        <taxon>Agaricomycetidae</taxon>
        <taxon>Agaricales</taxon>
        <taxon>Marasmiineae</taxon>
        <taxon>Mycenaceae</taxon>
        <taxon>Mycena</taxon>
    </lineage>
</organism>
<sequence>MFTVPSFPPPPSMNLLTRQDTRSSIHSWWSDSNPGLRGPTINLHAAAKPLMKLMYHRQTLEFIKKNRGSPLSRDVLDTYSTYFPLDYVSRGTKIAILSELTNRTESDVEARAVVDSPVFYHIFQMLWWPDIETRSASCMLIGNLASHECTAPAILELNLCEQLVSLMGEEDSELSQAAQGALCHIAQRLDGAQAIVEAPVLDHVLVLLESPRWAVRGRACDLVEKLAQHDLTLPAILKSKARVMLVSLLGDEHPEVSTPIARPTISVVHANSSPHGSSDATKLTSQLIEEYIHLDLRPT</sequence>
<evidence type="ECO:0000313" key="1">
    <source>
        <dbReference type="EMBL" id="KAF7360379.1"/>
    </source>
</evidence>
<proteinExistence type="predicted"/>
<evidence type="ECO:0000313" key="2">
    <source>
        <dbReference type="Proteomes" id="UP000620124"/>
    </source>
</evidence>
<dbReference type="AlphaFoldDB" id="A0A8H6YLB9"/>
<keyword evidence="2" id="KW-1185">Reference proteome</keyword>
<dbReference type="InterPro" id="IPR016024">
    <property type="entry name" value="ARM-type_fold"/>
</dbReference>
<evidence type="ECO:0008006" key="3">
    <source>
        <dbReference type="Google" id="ProtNLM"/>
    </source>
</evidence>
<dbReference type="SUPFAM" id="SSF48371">
    <property type="entry name" value="ARM repeat"/>
    <property type="match status" value="1"/>
</dbReference>
<name>A0A8H6YLB9_9AGAR</name>
<dbReference type="Gene3D" id="1.25.10.10">
    <property type="entry name" value="Leucine-rich Repeat Variant"/>
    <property type="match status" value="1"/>
</dbReference>
<protein>
    <recommendedName>
        <fullName evidence="3">ARM repeat-containing protein</fullName>
    </recommendedName>
</protein>
<comment type="caution">
    <text evidence="1">The sequence shown here is derived from an EMBL/GenBank/DDBJ whole genome shotgun (WGS) entry which is preliminary data.</text>
</comment>
<dbReference type="EMBL" id="JACAZI010000005">
    <property type="protein sequence ID" value="KAF7360379.1"/>
    <property type="molecule type" value="Genomic_DNA"/>
</dbReference>
<dbReference type="Proteomes" id="UP000620124">
    <property type="component" value="Unassembled WGS sequence"/>
</dbReference>
<dbReference type="OrthoDB" id="3038812at2759"/>
<dbReference type="InterPro" id="IPR011989">
    <property type="entry name" value="ARM-like"/>
</dbReference>
<accession>A0A8H6YLB9</accession>